<dbReference type="EMBL" id="BTRK01000002">
    <property type="protein sequence ID" value="GMR39340.1"/>
    <property type="molecule type" value="Genomic_DNA"/>
</dbReference>
<name>A0AAN4ZKK7_9BILA</name>
<evidence type="ECO:0000313" key="3">
    <source>
        <dbReference type="Proteomes" id="UP001328107"/>
    </source>
</evidence>
<proteinExistence type="predicted"/>
<feature type="compositionally biased region" description="Polar residues" evidence="1">
    <location>
        <begin position="13"/>
        <end position="36"/>
    </location>
</feature>
<feature type="region of interest" description="Disordered" evidence="1">
    <location>
        <begin position="13"/>
        <end position="114"/>
    </location>
</feature>
<dbReference type="AlphaFoldDB" id="A0AAN4ZKK7"/>
<keyword evidence="3" id="KW-1185">Reference proteome</keyword>
<gene>
    <name evidence="2" type="ORF">PMAYCL1PPCAC_09535</name>
</gene>
<sequence>MGLLSWVASIFSSEPSAPTAPTGSQTGASTRTSTSYAHAYSDNTYSTRPPPPRTSSTDSHAYSDNSYSTRPTPTYTPMSPTPSASPYSGLTPSTSSAPRPSQFDDSSDEEDELAQHFSSLSLARKEIGTPVYTLCVTNDRVCVFEPAREKFVETKRADISLQNVKENDIYHAESISYDGLDDLVKLQETTRKQYLDRGSFTFGSPQSYRELVLPALLLGSRMRDFEQRCAKVIQLGELILVIEF</sequence>
<dbReference type="Proteomes" id="UP001328107">
    <property type="component" value="Unassembled WGS sequence"/>
</dbReference>
<reference evidence="3" key="1">
    <citation type="submission" date="2022-10" db="EMBL/GenBank/DDBJ databases">
        <title>Genome assembly of Pristionchus species.</title>
        <authorList>
            <person name="Yoshida K."/>
            <person name="Sommer R.J."/>
        </authorList>
    </citation>
    <scope>NUCLEOTIDE SEQUENCE [LARGE SCALE GENOMIC DNA]</scope>
    <source>
        <strain evidence="3">RS5460</strain>
    </source>
</reference>
<evidence type="ECO:0000256" key="1">
    <source>
        <dbReference type="SAM" id="MobiDB-lite"/>
    </source>
</evidence>
<accession>A0AAN4ZKK7</accession>
<evidence type="ECO:0000313" key="2">
    <source>
        <dbReference type="EMBL" id="GMR39340.1"/>
    </source>
</evidence>
<feature type="compositionally biased region" description="Polar residues" evidence="1">
    <location>
        <begin position="90"/>
        <end position="99"/>
    </location>
</feature>
<comment type="caution">
    <text evidence="2">The sequence shown here is derived from an EMBL/GenBank/DDBJ whole genome shotgun (WGS) entry which is preliminary data.</text>
</comment>
<feature type="compositionally biased region" description="Low complexity" evidence="1">
    <location>
        <begin position="66"/>
        <end position="88"/>
    </location>
</feature>
<protein>
    <submittedName>
        <fullName evidence="2">Uncharacterized protein</fullName>
    </submittedName>
</protein>
<organism evidence="2 3">
    <name type="scientific">Pristionchus mayeri</name>
    <dbReference type="NCBI Taxonomy" id="1317129"/>
    <lineage>
        <taxon>Eukaryota</taxon>
        <taxon>Metazoa</taxon>
        <taxon>Ecdysozoa</taxon>
        <taxon>Nematoda</taxon>
        <taxon>Chromadorea</taxon>
        <taxon>Rhabditida</taxon>
        <taxon>Rhabditina</taxon>
        <taxon>Diplogasteromorpha</taxon>
        <taxon>Diplogasteroidea</taxon>
        <taxon>Neodiplogasteridae</taxon>
        <taxon>Pristionchus</taxon>
    </lineage>
</organism>